<feature type="transmembrane region" description="Helical" evidence="1">
    <location>
        <begin position="121"/>
        <end position="142"/>
    </location>
</feature>
<feature type="non-terminal residue" evidence="2">
    <location>
        <position position="143"/>
    </location>
</feature>
<proteinExistence type="predicted"/>
<feature type="transmembrane region" description="Helical" evidence="1">
    <location>
        <begin position="81"/>
        <end position="100"/>
    </location>
</feature>
<feature type="transmembrane region" description="Helical" evidence="1">
    <location>
        <begin position="20"/>
        <end position="41"/>
    </location>
</feature>
<name>X1H220_9ZZZZ</name>
<accession>X1H220</accession>
<comment type="caution">
    <text evidence="2">The sequence shown here is derived from an EMBL/GenBank/DDBJ whole genome shotgun (WGS) entry which is preliminary data.</text>
</comment>
<evidence type="ECO:0000256" key="1">
    <source>
        <dbReference type="SAM" id="Phobius"/>
    </source>
</evidence>
<dbReference type="EMBL" id="BARU01031835">
    <property type="protein sequence ID" value="GAH64201.1"/>
    <property type="molecule type" value="Genomic_DNA"/>
</dbReference>
<reference evidence="2" key="1">
    <citation type="journal article" date="2014" name="Front. Microbiol.">
        <title>High frequency of phylogenetically diverse reductive dehalogenase-homologous genes in deep subseafloor sedimentary metagenomes.</title>
        <authorList>
            <person name="Kawai M."/>
            <person name="Futagami T."/>
            <person name="Toyoda A."/>
            <person name="Takaki Y."/>
            <person name="Nishi S."/>
            <person name="Hori S."/>
            <person name="Arai W."/>
            <person name="Tsubouchi T."/>
            <person name="Morono Y."/>
            <person name="Uchiyama I."/>
            <person name="Ito T."/>
            <person name="Fujiyama A."/>
            <person name="Inagaki F."/>
            <person name="Takami H."/>
        </authorList>
    </citation>
    <scope>NUCLEOTIDE SEQUENCE</scope>
    <source>
        <strain evidence="2">Expedition CK06-06</strain>
    </source>
</reference>
<organism evidence="2">
    <name type="scientific">marine sediment metagenome</name>
    <dbReference type="NCBI Taxonomy" id="412755"/>
    <lineage>
        <taxon>unclassified sequences</taxon>
        <taxon>metagenomes</taxon>
        <taxon>ecological metagenomes</taxon>
    </lineage>
</organism>
<keyword evidence="1" id="KW-0472">Membrane</keyword>
<evidence type="ECO:0008006" key="3">
    <source>
        <dbReference type="Google" id="ProtNLM"/>
    </source>
</evidence>
<protein>
    <recommendedName>
        <fullName evidence="3">Polysaccharide biosynthesis protein C-terminal domain-containing protein</fullName>
    </recommendedName>
</protein>
<sequence length="143" mass="15767">MGLVLIVPALIVMGYKFDRGWIVMVVCATIFSQTFITYYNAFYRTFSKVEYEAVVRVSLSLLTTGLGLYVLYSGYGLPGFVISQLVSTLLCLFLSNLIVGRKIAPFHFGLKLREATSVLKSALPLVLLGVLVMLYVSIGVIVL</sequence>
<feature type="transmembrane region" description="Helical" evidence="1">
    <location>
        <begin position="53"/>
        <end position="75"/>
    </location>
</feature>
<keyword evidence="1" id="KW-1133">Transmembrane helix</keyword>
<keyword evidence="1" id="KW-0812">Transmembrane</keyword>
<gene>
    <name evidence="2" type="ORF">S03H2_50297</name>
</gene>
<evidence type="ECO:0000313" key="2">
    <source>
        <dbReference type="EMBL" id="GAH64201.1"/>
    </source>
</evidence>
<dbReference type="AlphaFoldDB" id="X1H220"/>